<feature type="transmembrane region" description="Helical" evidence="1">
    <location>
        <begin position="118"/>
        <end position="136"/>
    </location>
</feature>
<dbReference type="Proteomes" id="UP001238096">
    <property type="component" value="Chromosome"/>
</dbReference>
<sequence length="148" mass="16799">MNFKNENFLLGLLVSVIFFKSKNILWIIGDQLPNLTKPETFLSYLGLTITNTVIITLLIALVISLLLKAFSHARNLRPSLSLVFISSLIFAIIFNYTLQFGVKTDTPLLEQYIFPGATSYQIFILLLLFLVIYIGSNRYLGSTLLFQQ</sequence>
<proteinExistence type="predicted"/>
<dbReference type="EMBL" id="CP110509">
    <property type="protein sequence ID" value="WMB28357.1"/>
    <property type="molecule type" value="Genomic_DNA"/>
</dbReference>
<gene>
    <name evidence="2" type="ORF">N1496_01610</name>
</gene>
<feature type="transmembrane region" description="Helical" evidence="1">
    <location>
        <begin position="41"/>
        <end position="67"/>
    </location>
</feature>
<organism evidence="2 3">
    <name type="scientific">Streptococcus didelphis</name>
    <dbReference type="NCBI Taxonomy" id="102886"/>
    <lineage>
        <taxon>Bacteria</taxon>
        <taxon>Bacillati</taxon>
        <taxon>Bacillota</taxon>
        <taxon>Bacilli</taxon>
        <taxon>Lactobacillales</taxon>
        <taxon>Streptococcaceae</taxon>
        <taxon>Streptococcus</taxon>
    </lineage>
</organism>
<keyword evidence="1" id="KW-0812">Transmembrane</keyword>
<evidence type="ECO:0000256" key="1">
    <source>
        <dbReference type="SAM" id="Phobius"/>
    </source>
</evidence>
<name>A0ABY9LHM8_9STRE</name>
<keyword evidence="3" id="KW-1185">Reference proteome</keyword>
<evidence type="ECO:0000313" key="3">
    <source>
        <dbReference type="Proteomes" id="UP001238096"/>
    </source>
</evidence>
<evidence type="ECO:0000313" key="2">
    <source>
        <dbReference type="EMBL" id="WMB28357.1"/>
    </source>
</evidence>
<keyword evidence="1" id="KW-0472">Membrane</keyword>
<feature type="transmembrane region" description="Helical" evidence="1">
    <location>
        <begin position="7"/>
        <end position="29"/>
    </location>
</feature>
<keyword evidence="1" id="KW-1133">Transmembrane helix</keyword>
<dbReference type="RefSeq" id="WP_306675882.1">
    <property type="nucleotide sequence ID" value="NZ_CP110509.1"/>
</dbReference>
<accession>A0ABY9LHM8</accession>
<evidence type="ECO:0008006" key="4">
    <source>
        <dbReference type="Google" id="ProtNLM"/>
    </source>
</evidence>
<feature type="transmembrane region" description="Helical" evidence="1">
    <location>
        <begin position="79"/>
        <end position="98"/>
    </location>
</feature>
<protein>
    <recommendedName>
        <fullName evidence="4">LTA synthase family protein</fullName>
    </recommendedName>
</protein>
<reference evidence="3" key="1">
    <citation type="submission" date="2022-10" db="EMBL/GenBank/DDBJ databases">
        <title>Streptococcus didelphis as causative of fatal infections in opossums (Didelphis albiventris).</title>
        <authorList>
            <person name="Breyer G.M."/>
            <person name="Da Silva M.E.R.J."/>
            <person name="Siqueira F.M."/>
        </authorList>
    </citation>
    <scope>NUCLEOTIDE SEQUENCE [LARGE SCALE GENOMIC DNA]</scope>
    <source>
        <strain evidence="3">LBVP101/21</strain>
    </source>
</reference>